<gene>
    <name evidence="2" type="ORF">NDU88_005362</name>
</gene>
<dbReference type="EMBL" id="JANPWB010000007">
    <property type="protein sequence ID" value="KAJ1173530.1"/>
    <property type="molecule type" value="Genomic_DNA"/>
</dbReference>
<protein>
    <submittedName>
        <fullName evidence="2">Uncharacterized protein</fullName>
    </submittedName>
</protein>
<keyword evidence="3" id="KW-1185">Reference proteome</keyword>
<evidence type="ECO:0000313" key="3">
    <source>
        <dbReference type="Proteomes" id="UP001066276"/>
    </source>
</evidence>
<dbReference type="AlphaFoldDB" id="A0AAV7TA69"/>
<name>A0AAV7TA69_PLEWA</name>
<evidence type="ECO:0000313" key="2">
    <source>
        <dbReference type="EMBL" id="KAJ1173530.1"/>
    </source>
</evidence>
<proteinExistence type="predicted"/>
<feature type="region of interest" description="Disordered" evidence="1">
    <location>
        <begin position="103"/>
        <end position="125"/>
    </location>
</feature>
<evidence type="ECO:0000256" key="1">
    <source>
        <dbReference type="SAM" id="MobiDB-lite"/>
    </source>
</evidence>
<reference evidence="2" key="1">
    <citation type="journal article" date="2022" name="bioRxiv">
        <title>Sequencing and chromosome-scale assembly of the giantPleurodeles waltlgenome.</title>
        <authorList>
            <person name="Brown T."/>
            <person name="Elewa A."/>
            <person name="Iarovenko S."/>
            <person name="Subramanian E."/>
            <person name="Araus A.J."/>
            <person name="Petzold A."/>
            <person name="Susuki M."/>
            <person name="Suzuki K.-i.T."/>
            <person name="Hayashi T."/>
            <person name="Toyoda A."/>
            <person name="Oliveira C."/>
            <person name="Osipova E."/>
            <person name="Leigh N.D."/>
            <person name="Simon A."/>
            <person name="Yun M.H."/>
        </authorList>
    </citation>
    <scope>NUCLEOTIDE SEQUENCE</scope>
    <source>
        <strain evidence="2">20211129_DDA</strain>
        <tissue evidence="2">Liver</tissue>
    </source>
</reference>
<dbReference type="Proteomes" id="UP001066276">
    <property type="component" value="Chromosome 4_1"/>
</dbReference>
<comment type="caution">
    <text evidence="2">The sequence shown here is derived from an EMBL/GenBank/DDBJ whole genome shotgun (WGS) entry which is preliminary data.</text>
</comment>
<organism evidence="2 3">
    <name type="scientific">Pleurodeles waltl</name>
    <name type="common">Iberian ribbed newt</name>
    <dbReference type="NCBI Taxonomy" id="8319"/>
    <lineage>
        <taxon>Eukaryota</taxon>
        <taxon>Metazoa</taxon>
        <taxon>Chordata</taxon>
        <taxon>Craniata</taxon>
        <taxon>Vertebrata</taxon>
        <taxon>Euteleostomi</taxon>
        <taxon>Amphibia</taxon>
        <taxon>Batrachia</taxon>
        <taxon>Caudata</taxon>
        <taxon>Salamandroidea</taxon>
        <taxon>Salamandridae</taxon>
        <taxon>Pleurodelinae</taxon>
        <taxon>Pleurodeles</taxon>
    </lineage>
</organism>
<sequence length="150" mass="15943">MGAPGLGCFSLTIAPSGQRGRIGLDKVTSGPWRIRTGSLHAADGWFESGPDGATVFLLCVFCFKRGCTHGQRRNARASFLANPPQQGRGQACMLFWRGGRGGRFQQAASPSPGPGAYRASVSSGPRKRVLAILRQKGSSVGRSRDRAPSR</sequence>
<accession>A0AAV7TA69</accession>